<dbReference type="EMBL" id="MN740042">
    <property type="protein sequence ID" value="QHT85517.1"/>
    <property type="molecule type" value="Genomic_DNA"/>
</dbReference>
<protein>
    <submittedName>
        <fullName evidence="1">Uncharacterized protein</fullName>
    </submittedName>
</protein>
<proteinExistence type="predicted"/>
<sequence length="100" mass="11903">MYDRSFRCTYMETDSLELYQQELLRACGCDSVDQLVPTIETMYEARQEELTPLLQKIMFLTNVSEDLSFFVLFSFDYFTYMHDYLVDPSTFPTLCEKIKV</sequence>
<organism evidence="1">
    <name type="scientific">viral metagenome</name>
    <dbReference type="NCBI Taxonomy" id="1070528"/>
    <lineage>
        <taxon>unclassified sequences</taxon>
        <taxon>metagenomes</taxon>
        <taxon>organismal metagenomes</taxon>
    </lineage>
</organism>
<evidence type="ECO:0000313" key="1">
    <source>
        <dbReference type="EMBL" id="QHT85517.1"/>
    </source>
</evidence>
<reference evidence="1" key="1">
    <citation type="journal article" date="2020" name="Nature">
        <title>Giant virus diversity and host interactions through global metagenomics.</title>
        <authorList>
            <person name="Schulz F."/>
            <person name="Roux S."/>
            <person name="Paez-Espino D."/>
            <person name="Jungbluth S."/>
            <person name="Walsh D.A."/>
            <person name="Denef V.J."/>
            <person name="McMahon K.D."/>
            <person name="Konstantinidis K.T."/>
            <person name="Eloe-Fadrosh E.A."/>
            <person name="Kyrpides N.C."/>
            <person name="Woyke T."/>
        </authorList>
    </citation>
    <scope>NUCLEOTIDE SEQUENCE</scope>
    <source>
        <strain evidence="1">GVMAG-M-3300023184-17</strain>
    </source>
</reference>
<accession>A0A6C0HZD1</accession>
<name>A0A6C0HZD1_9ZZZZ</name>
<dbReference type="AlphaFoldDB" id="A0A6C0HZD1"/>